<feature type="chain" id="PRO_5040762451" evidence="1">
    <location>
        <begin position="21"/>
        <end position="187"/>
    </location>
</feature>
<accession>A0A9W4QTS9</accession>
<feature type="signal peptide" evidence="1">
    <location>
        <begin position="1"/>
        <end position="20"/>
    </location>
</feature>
<dbReference type="EMBL" id="CAMAPC010000003">
    <property type="protein sequence ID" value="CAH9052860.1"/>
    <property type="molecule type" value="Genomic_DNA"/>
</dbReference>
<evidence type="ECO:0000313" key="3">
    <source>
        <dbReference type="Proteomes" id="UP001152467"/>
    </source>
</evidence>
<name>A0A9W4QTS9_9GAMM</name>
<keyword evidence="3" id="KW-1185">Reference proteome</keyword>
<dbReference type="Proteomes" id="UP001152467">
    <property type="component" value="Unassembled WGS sequence"/>
</dbReference>
<evidence type="ECO:0000313" key="2">
    <source>
        <dbReference type="EMBL" id="CAH9052860.1"/>
    </source>
</evidence>
<keyword evidence="1" id="KW-0732">Signal</keyword>
<evidence type="ECO:0000256" key="1">
    <source>
        <dbReference type="SAM" id="SignalP"/>
    </source>
</evidence>
<sequence length="187" mass="20960">MLKYLVALTITVTVMSVSFAKNTTKDFQKQKISNEEYRMIVFQDCQQVLVEPLNDQQLSSYLALTTLSKKMKQLEKPVDKVSAQMSRLGKQIEALSSKAFVEHDGKLTIDKTLLAKQKKISNQLSTLASNHEDDFKALEKQGKKIELAANNFESLIAPLIGDIKNSHIQILKSGEPVKPCNLLSTYS</sequence>
<comment type="caution">
    <text evidence="2">The sequence shown here is derived from an EMBL/GenBank/DDBJ whole genome shotgun (WGS) entry which is preliminary data.</text>
</comment>
<protein>
    <submittedName>
        <fullName evidence="2">Uncharacterized protein</fullName>
    </submittedName>
</protein>
<dbReference type="RefSeq" id="WP_261625925.1">
    <property type="nucleotide sequence ID" value="NZ_CAMAPC010000003.1"/>
</dbReference>
<proteinExistence type="predicted"/>
<organism evidence="2 3">
    <name type="scientific">Pseudoalteromonas holothuriae</name>
    <dbReference type="NCBI Taxonomy" id="2963714"/>
    <lineage>
        <taxon>Bacteria</taxon>
        <taxon>Pseudomonadati</taxon>
        <taxon>Pseudomonadota</taxon>
        <taxon>Gammaproteobacteria</taxon>
        <taxon>Alteromonadales</taxon>
        <taxon>Pseudoalteromonadaceae</taxon>
        <taxon>Pseudoalteromonas</taxon>
    </lineage>
</organism>
<reference evidence="2" key="1">
    <citation type="submission" date="2022-07" db="EMBL/GenBank/DDBJ databases">
        <authorList>
            <person name="Criscuolo A."/>
        </authorList>
    </citation>
    <scope>NUCLEOTIDE SEQUENCE</scope>
    <source>
        <strain evidence="2">CIP111854</strain>
    </source>
</reference>
<gene>
    <name evidence="2" type="ORF">PSECIP111854_01056</name>
</gene>
<dbReference type="AlphaFoldDB" id="A0A9W4QTS9"/>